<evidence type="ECO:0000313" key="14">
    <source>
        <dbReference type="Proteomes" id="UP001059934"/>
    </source>
</evidence>
<evidence type="ECO:0000256" key="4">
    <source>
        <dbReference type="ARBA" id="ARBA00022481"/>
    </source>
</evidence>
<feature type="transmembrane region" description="Helical" evidence="11">
    <location>
        <begin position="12"/>
        <end position="37"/>
    </location>
</feature>
<evidence type="ECO:0000256" key="11">
    <source>
        <dbReference type="SAM" id="Phobius"/>
    </source>
</evidence>
<keyword evidence="4" id="KW-0488">Methylation</keyword>
<evidence type="ECO:0000256" key="5">
    <source>
        <dbReference type="ARBA" id="ARBA00022519"/>
    </source>
</evidence>
<gene>
    <name evidence="13" type="ORF">NYF23_04115</name>
</gene>
<keyword evidence="3" id="KW-1003">Cell membrane</keyword>
<feature type="domain" description="General secretion pathway GspH" evidence="12">
    <location>
        <begin position="48"/>
        <end position="166"/>
    </location>
</feature>
<evidence type="ECO:0000256" key="7">
    <source>
        <dbReference type="ARBA" id="ARBA00022989"/>
    </source>
</evidence>
<protein>
    <recommendedName>
        <fullName evidence="2">Type II secretion system protein H</fullName>
    </recommendedName>
    <alternativeName>
        <fullName evidence="10">General secretion pathway protein H</fullName>
    </alternativeName>
</protein>
<comment type="subcellular location">
    <subcellularLocation>
        <location evidence="1">Cell inner membrane</location>
        <topology evidence="1">Single-pass membrane protein</topology>
    </subcellularLocation>
</comment>
<organism evidence="13 14">
    <name type="scientific">SAR92 clade bacterium H455</name>
    <dbReference type="NCBI Taxonomy" id="2974818"/>
    <lineage>
        <taxon>Bacteria</taxon>
        <taxon>Pseudomonadati</taxon>
        <taxon>Pseudomonadota</taxon>
        <taxon>Gammaproteobacteria</taxon>
        <taxon>Cellvibrionales</taxon>
        <taxon>Porticoccaceae</taxon>
        <taxon>SAR92 clade</taxon>
    </lineage>
</organism>
<dbReference type="EMBL" id="CP103416">
    <property type="protein sequence ID" value="UVW35804.1"/>
    <property type="molecule type" value="Genomic_DNA"/>
</dbReference>
<proteinExistence type="inferred from homology"/>
<evidence type="ECO:0000256" key="2">
    <source>
        <dbReference type="ARBA" id="ARBA00021549"/>
    </source>
</evidence>
<dbReference type="Proteomes" id="UP001059934">
    <property type="component" value="Chromosome"/>
</dbReference>
<name>A0ABY5TUF1_9GAMM</name>
<dbReference type="Pfam" id="PF07963">
    <property type="entry name" value="N_methyl"/>
    <property type="match status" value="1"/>
</dbReference>
<reference evidence="13" key="1">
    <citation type="submission" date="2022-08" db="EMBL/GenBank/DDBJ databases">
        <title>Catabolic pathway analysis in culturable SAR92 clade bacteria reveals their overlooked roles in DMSP degradation in coastal seas.</title>
        <authorList>
            <person name="He X."/>
            <person name="Zhang X."/>
            <person name="Zhang Y."/>
        </authorList>
    </citation>
    <scope>NUCLEOTIDE SEQUENCE</scope>
    <source>
        <strain evidence="13">H455</strain>
    </source>
</reference>
<dbReference type="SUPFAM" id="SSF54523">
    <property type="entry name" value="Pili subunits"/>
    <property type="match status" value="1"/>
</dbReference>
<keyword evidence="5" id="KW-0997">Cell inner membrane</keyword>
<evidence type="ECO:0000256" key="10">
    <source>
        <dbReference type="ARBA" id="ARBA00030775"/>
    </source>
</evidence>
<dbReference type="InterPro" id="IPR022346">
    <property type="entry name" value="T2SS_GspH"/>
</dbReference>
<dbReference type="PROSITE" id="PS00409">
    <property type="entry name" value="PROKAR_NTER_METHYL"/>
    <property type="match status" value="1"/>
</dbReference>
<evidence type="ECO:0000259" key="12">
    <source>
        <dbReference type="Pfam" id="PF12019"/>
    </source>
</evidence>
<dbReference type="Pfam" id="PF12019">
    <property type="entry name" value="GspH"/>
    <property type="match status" value="1"/>
</dbReference>
<evidence type="ECO:0000313" key="13">
    <source>
        <dbReference type="EMBL" id="UVW35804.1"/>
    </source>
</evidence>
<dbReference type="Gene3D" id="3.55.40.10">
    <property type="entry name" value="minor pseudopilin epsh domain"/>
    <property type="match status" value="1"/>
</dbReference>
<dbReference type="NCBIfam" id="TIGR02532">
    <property type="entry name" value="IV_pilin_GFxxxE"/>
    <property type="match status" value="1"/>
</dbReference>
<evidence type="ECO:0000256" key="9">
    <source>
        <dbReference type="ARBA" id="ARBA00025772"/>
    </source>
</evidence>
<evidence type="ECO:0000256" key="3">
    <source>
        <dbReference type="ARBA" id="ARBA00022475"/>
    </source>
</evidence>
<evidence type="ECO:0000256" key="1">
    <source>
        <dbReference type="ARBA" id="ARBA00004377"/>
    </source>
</evidence>
<keyword evidence="8 11" id="KW-0472">Membrane</keyword>
<keyword evidence="7 11" id="KW-1133">Transmembrane helix</keyword>
<dbReference type="InterPro" id="IPR045584">
    <property type="entry name" value="Pilin-like"/>
</dbReference>
<accession>A0ABY5TUF1</accession>
<evidence type="ECO:0000256" key="8">
    <source>
        <dbReference type="ARBA" id="ARBA00023136"/>
    </source>
</evidence>
<keyword evidence="6 11" id="KW-0812">Transmembrane</keyword>
<keyword evidence="14" id="KW-1185">Reference proteome</keyword>
<dbReference type="InterPro" id="IPR012902">
    <property type="entry name" value="N_methyl_site"/>
</dbReference>
<evidence type="ECO:0000256" key="6">
    <source>
        <dbReference type="ARBA" id="ARBA00022692"/>
    </source>
</evidence>
<comment type="similarity">
    <text evidence="9">Belongs to the GSP H family.</text>
</comment>
<sequence length="176" mass="18607">MNAQLSAIREKGFTLLELMVTVSIAAILLAVGVPSYITFIDNNRVTSQANDLLYSVNMARSEAIKRGANVRLVSVAGSDWSGGWNLVADINNDSDFDDSADILMQWEALAGDGSLAIVATNSASDTYIEFSPRGALSPSNASFVFTLEPGDCDAIDSRIISLQPSGRAAVSHGDCS</sequence>